<comment type="caution">
    <text evidence="2">The sequence shown here is derived from an EMBL/GenBank/DDBJ whole genome shotgun (WGS) entry which is preliminary data.</text>
</comment>
<sequence>MLLYSGVTLRRCGRNCVCTRCEPKLDYVGIKFHISLTRVLLRSTVLPTATEKEWSDERPLSRKKLVNDFMRRSRGVLEARSTRLEGGDFHGFIFSTSHNLKSPLLQGVLHLGFVQDLASSVFSFRVSVLLEEQFVGRSLVDQFSSNPDAIQVELDSLYKRKVFGPIVHTPEAVKPVGNIWVFVRKRNEKNEIMIYKAKLVAQGFSQRPGIDYEETYSPVMDAITFRYLISLAVSKNLEMCLMDVVTAYL</sequence>
<evidence type="ECO:0000259" key="1">
    <source>
        <dbReference type="Pfam" id="PF07727"/>
    </source>
</evidence>
<dbReference type="Pfam" id="PF07727">
    <property type="entry name" value="RVT_2"/>
    <property type="match status" value="1"/>
</dbReference>
<reference evidence="2" key="1">
    <citation type="submission" date="2023-03" db="EMBL/GenBank/DDBJ databases">
        <title>Chromosome-scale reference genome and RAD-based genetic map of yellow starthistle (Centaurea solstitialis) reveal putative structural variation and QTLs associated with invader traits.</title>
        <authorList>
            <person name="Reatini B."/>
            <person name="Cang F.A."/>
            <person name="Jiang Q."/>
            <person name="Mckibben M.T.W."/>
            <person name="Barker M.S."/>
            <person name="Rieseberg L.H."/>
            <person name="Dlugosch K.M."/>
        </authorList>
    </citation>
    <scope>NUCLEOTIDE SEQUENCE</scope>
    <source>
        <strain evidence="2">CAN-66</strain>
        <tissue evidence="2">Leaf</tissue>
    </source>
</reference>
<feature type="domain" description="Reverse transcriptase Ty1/copia-type" evidence="1">
    <location>
        <begin position="166"/>
        <end position="249"/>
    </location>
</feature>
<dbReference type="InterPro" id="IPR013103">
    <property type="entry name" value="RVT_2"/>
</dbReference>
<keyword evidence="3" id="KW-1185">Reference proteome</keyword>
<dbReference type="AlphaFoldDB" id="A0AA38WD15"/>
<gene>
    <name evidence="2" type="ORF">OSB04_011541</name>
</gene>
<proteinExistence type="predicted"/>
<evidence type="ECO:0000313" key="2">
    <source>
        <dbReference type="EMBL" id="KAJ9556927.1"/>
    </source>
</evidence>
<dbReference type="EMBL" id="JARYMX010000003">
    <property type="protein sequence ID" value="KAJ9556927.1"/>
    <property type="molecule type" value="Genomic_DNA"/>
</dbReference>
<dbReference type="Proteomes" id="UP001172457">
    <property type="component" value="Chromosome 3"/>
</dbReference>
<protein>
    <recommendedName>
        <fullName evidence="1">Reverse transcriptase Ty1/copia-type domain-containing protein</fullName>
    </recommendedName>
</protein>
<organism evidence="2 3">
    <name type="scientific">Centaurea solstitialis</name>
    <name type="common">yellow star-thistle</name>
    <dbReference type="NCBI Taxonomy" id="347529"/>
    <lineage>
        <taxon>Eukaryota</taxon>
        <taxon>Viridiplantae</taxon>
        <taxon>Streptophyta</taxon>
        <taxon>Embryophyta</taxon>
        <taxon>Tracheophyta</taxon>
        <taxon>Spermatophyta</taxon>
        <taxon>Magnoliopsida</taxon>
        <taxon>eudicotyledons</taxon>
        <taxon>Gunneridae</taxon>
        <taxon>Pentapetalae</taxon>
        <taxon>asterids</taxon>
        <taxon>campanulids</taxon>
        <taxon>Asterales</taxon>
        <taxon>Asteraceae</taxon>
        <taxon>Carduoideae</taxon>
        <taxon>Cardueae</taxon>
        <taxon>Centaureinae</taxon>
        <taxon>Centaurea</taxon>
    </lineage>
</organism>
<accession>A0AA38WD15</accession>
<evidence type="ECO:0000313" key="3">
    <source>
        <dbReference type="Proteomes" id="UP001172457"/>
    </source>
</evidence>
<name>A0AA38WD15_9ASTR</name>